<evidence type="ECO:0000313" key="12">
    <source>
        <dbReference type="Proteomes" id="UP000036958"/>
    </source>
</evidence>
<comment type="caution">
    <text evidence="11">The sequence shown here is derived from an EMBL/GenBank/DDBJ whole genome shotgun (WGS) entry which is preliminary data.</text>
</comment>
<dbReference type="Pfam" id="PF02277">
    <property type="entry name" value="DBI_PRT"/>
    <property type="match status" value="1"/>
</dbReference>
<dbReference type="UniPathway" id="UPA00061">
    <property type="reaction ID" value="UER00516"/>
</dbReference>
<dbReference type="Gene3D" id="3.40.50.10210">
    <property type="match status" value="1"/>
</dbReference>
<dbReference type="NCBIfam" id="NF000996">
    <property type="entry name" value="PRK00105.1"/>
    <property type="match status" value="1"/>
</dbReference>
<evidence type="ECO:0000256" key="1">
    <source>
        <dbReference type="ARBA" id="ARBA00005049"/>
    </source>
</evidence>
<evidence type="ECO:0000256" key="6">
    <source>
        <dbReference type="ARBA" id="ARBA00022676"/>
    </source>
</evidence>
<evidence type="ECO:0000256" key="7">
    <source>
        <dbReference type="ARBA" id="ARBA00022679"/>
    </source>
</evidence>
<name>A0A0L8V483_9BACT</name>
<evidence type="ECO:0000256" key="2">
    <source>
        <dbReference type="ARBA" id="ARBA00007110"/>
    </source>
</evidence>
<keyword evidence="7 10" id="KW-0808">Transferase</keyword>
<dbReference type="CDD" id="cd02439">
    <property type="entry name" value="DMB-PRT_CobT"/>
    <property type="match status" value="1"/>
</dbReference>
<evidence type="ECO:0000256" key="8">
    <source>
        <dbReference type="ARBA" id="ARBA00030686"/>
    </source>
</evidence>
<comment type="similarity">
    <text evidence="2 10">Belongs to the CobT family.</text>
</comment>
<dbReference type="GO" id="GO:0008939">
    <property type="term" value="F:nicotinate-nucleotide-dimethylbenzimidazole phosphoribosyltransferase activity"/>
    <property type="evidence" value="ECO:0007669"/>
    <property type="project" value="UniProtKB-UniRule"/>
</dbReference>
<dbReference type="InterPro" id="IPR003200">
    <property type="entry name" value="Nict_dMeBzImd_PRibTrfase"/>
</dbReference>
<dbReference type="PATRIC" id="fig|1409788.3.peg.4055"/>
<dbReference type="InterPro" id="IPR036087">
    <property type="entry name" value="Nict_dMeBzImd_PRibTrfase_sf"/>
</dbReference>
<feature type="active site" description="Proton acceptor" evidence="10">
    <location>
        <position position="315"/>
    </location>
</feature>
<dbReference type="HAMAP" id="MF_00230">
    <property type="entry name" value="CobT"/>
    <property type="match status" value="1"/>
</dbReference>
<comment type="pathway">
    <text evidence="1 10">Nucleoside biosynthesis; alpha-ribazole biosynthesis; alpha-ribazole from 5,6-dimethylbenzimidazole: step 1/2.</text>
</comment>
<keyword evidence="12" id="KW-1185">Reference proteome</keyword>
<dbReference type="Proteomes" id="UP000036958">
    <property type="component" value="Unassembled WGS sequence"/>
</dbReference>
<organism evidence="11 12">
    <name type="scientific">Sunxiuqinia dokdonensis</name>
    <dbReference type="NCBI Taxonomy" id="1409788"/>
    <lineage>
        <taxon>Bacteria</taxon>
        <taxon>Pseudomonadati</taxon>
        <taxon>Bacteroidota</taxon>
        <taxon>Bacteroidia</taxon>
        <taxon>Marinilabiliales</taxon>
        <taxon>Prolixibacteraceae</taxon>
        <taxon>Sunxiuqinia</taxon>
    </lineage>
</organism>
<keyword evidence="6 10" id="KW-0328">Glycosyltransferase</keyword>
<reference evidence="12" key="1">
    <citation type="submission" date="2015-07" db="EMBL/GenBank/DDBJ databases">
        <title>Genome sequencing of Sunxiuqinia dokdonensis strain SK.</title>
        <authorList>
            <person name="Ahn S."/>
            <person name="Kim B.-C."/>
        </authorList>
    </citation>
    <scope>NUCLEOTIDE SEQUENCE [LARGE SCALE GENOMIC DNA]</scope>
    <source>
        <strain evidence="12">SK</strain>
    </source>
</reference>
<dbReference type="PANTHER" id="PTHR43463">
    <property type="entry name" value="NICOTINATE-NUCLEOTIDE--DIMETHYLBENZIMIDAZOLE PHOSPHORIBOSYLTRANSFERASE"/>
    <property type="match status" value="1"/>
</dbReference>
<evidence type="ECO:0000256" key="5">
    <source>
        <dbReference type="ARBA" id="ARBA00022573"/>
    </source>
</evidence>
<dbReference type="SUPFAM" id="SSF52733">
    <property type="entry name" value="Nicotinate mononucleotide:5,6-dimethylbenzimidazole phosphoribosyltransferase (CobT)"/>
    <property type="match status" value="1"/>
</dbReference>
<dbReference type="Gene3D" id="1.10.1610.10">
    <property type="match status" value="1"/>
</dbReference>
<dbReference type="EC" id="2.4.2.21" evidence="3 10"/>
<dbReference type="NCBIfam" id="TIGR03160">
    <property type="entry name" value="cobT_DBIPRT"/>
    <property type="match status" value="1"/>
</dbReference>
<keyword evidence="5 10" id="KW-0169">Cobalamin biosynthesis</keyword>
<dbReference type="GO" id="GO:0009236">
    <property type="term" value="P:cobalamin biosynthetic process"/>
    <property type="evidence" value="ECO:0007669"/>
    <property type="project" value="UniProtKB-UniRule"/>
</dbReference>
<dbReference type="AlphaFoldDB" id="A0A0L8V483"/>
<accession>A0A0L8V483</accession>
<proteinExistence type="inferred from homology"/>
<comment type="function">
    <text evidence="10">Catalyzes the synthesis of alpha-ribazole-5'-phosphate from nicotinate mononucleotide (NAMN) and 5,6-dimethylbenzimidazole (DMB).</text>
</comment>
<dbReference type="STRING" id="1409788.NC99_39700"/>
<evidence type="ECO:0000256" key="4">
    <source>
        <dbReference type="ARBA" id="ARBA00015486"/>
    </source>
</evidence>
<evidence type="ECO:0000256" key="9">
    <source>
        <dbReference type="ARBA" id="ARBA00047340"/>
    </source>
</evidence>
<dbReference type="PANTHER" id="PTHR43463:SF1">
    <property type="entry name" value="NICOTINATE-NUCLEOTIDE--DIMETHYLBENZIMIDAZOLE PHOSPHORIBOSYLTRANSFERASE"/>
    <property type="match status" value="1"/>
</dbReference>
<protein>
    <recommendedName>
        <fullName evidence="4 10">Nicotinate-nucleotide--dimethylbenzimidazole phosphoribosyltransferase</fullName>
        <shortName evidence="10">NN:DBI PRT</shortName>
        <ecNumber evidence="3 10">2.4.2.21</ecNumber>
    </recommendedName>
    <alternativeName>
        <fullName evidence="8 10">N(1)-alpha-phosphoribosyltransferase</fullName>
    </alternativeName>
</protein>
<dbReference type="EMBL" id="LGIA01000195">
    <property type="protein sequence ID" value="KOH43239.1"/>
    <property type="molecule type" value="Genomic_DNA"/>
</dbReference>
<dbReference type="InterPro" id="IPR023195">
    <property type="entry name" value="Nict_dMeBzImd_PRibTrfase_N"/>
</dbReference>
<gene>
    <name evidence="10" type="primary">cobT</name>
    <name evidence="11" type="ORF">NC99_39700</name>
</gene>
<evidence type="ECO:0000256" key="10">
    <source>
        <dbReference type="HAMAP-Rule" id="MF_00230"/>
    </source>
</evidence>
<dbReference type="InterPro" id="IPR017846">
    <property type="entry name" value="Nict_dMeBzImd_PRibTrfase_bact"/>
</dbReference>
<sequence>MTNDYSMTINDNQMTSLRKQLQHKIDLKTKPLGALGQLEKIALQLGMIQNTLAPELRKPAILVFAADHGLTDEGVSPYPKDVTWQMAMNFCTGGAAISVFCKQNDITLKVIDAGVDYDFPSGTPIIDAKVARGSRNMMLEPAMTAEECRQAMKQGAAFVRQEALAGCNTIGFGEMGIGNTSPSSLLMHRFLNLPIETCTGKGAGMEGEKLDHKTRVLKAVSKKYNPQTPEETLATFGGLEIAMMVGAILEAKKLDMVILIDGFIATAATLTAIQFEASVRENCLFCHASEEQGHQLMLDYLGAKPVLNLGMRLGEGSGAAVAYPVIKAAATFLNEMASFDEAGVSNKEENTEVQRS</sequence>
<evidence type="ECO:0000256" key="3">
    <source>
        <dbReference type="ARBA" id="ARBA00011991"/>
    </source>
</evidence>
<dbReference type="FunFam" id="3.40.50.10210:FF:000001">
    <property type="entry name" value="Nicotinate-nucleotide--dimethylbenzimidazole phosphoribosyltransferase"/>
    <property type="match status" value="1"/>
</dbReference>
<evidence type="ECO:0000313" key="11">
    <source>
        <dbReference type="EMBL" id="KOH43239.1"/>
    </source>
</evidence>
<comment type="catalytic activity">
    <reaction evidence="9 10">
        <text>5,6-dimethylbenzimidazole + nicotinate beta-D-ribonucleotide = alpha-ribazole 5'-phosphate + nicotinate + H(+)</text>
        <dbReference type="Rhea" id="RHEA:11196"/>
        <dbReference type="ChEBI" id="CHEBI:15378"/>
        <dbReference type="ChEBI" id="CHEBI:15890"/>
        <dbReference type="ChEBI" id="CHEBI:32544"/>
        <dbReference type="ChEBI" id="CHEBI:57502"/>
        <dbReference type="ChEBI" id="CHEBI:57918"/>
        <dbReference type="EC" id="2.4.2.21"/>
    </reaction>
</comment>